<sequence>MTTSDRKAEKDYQKTSSNLERLPNFNLIMFKL</sequence>
<proteinExistence type="predicted"/>
<accession>A0A0K2T5W8</accession>
<protein>
    <submittedName>
        <fullName evidence="1">Uncharacterized protein</fullName>
    </submittedName>
</protein>
<dbReference type="AlphaFoldDB" id="A0A0K2T5W8"/>
<organism evidence="1">
    <name type="scientific">Lepeophtheirus salmonis</name>
    <name type="common">Salmon louse</name>
    <name type="synonym">Caligus salmonis</name>
    <dbReference type="NCBI Taxonomy" id="72036"/>
    <lineage>
        <taxon>Eukaryota</taxon>
        <taxon>Metazoa</taxon>
        <taxon>Ecdysozoa</taxon>
        <taxon>Arthropoda</taxon>
        <taxon>Crustacea</taxon>
        <taxon>Multicrustacea</taxon>
        <taxon>Hexanauplia</taxon>
        <taxon>Copepoda</taxon>
        <taxon>Siphonostomatoida</taxon>
        <taxon>Caligidae</taxon>
        <taxon>Lepeophtheirus</taxon>
    </lineage>
</organism>
<evidence type="ECO:0000313" key="1">
    <source>
        <dbReference type="EMBL" id="CDW20972.1"/>
    </source>
</evidence>
<dbReference type="EMBL" id="HACA01003611">
    <property type="protein sequence ID" value="CDW20972.1"/>
    <property type="molecule type" value="Transcribed_RNA"/>
</dbReference>
<name>A0A0K2T5W8_LEPSM</name>
<reference evidence="1" key="1">
    <citation type="submission" date="2014-05" db="EMBL/GenBank/DDBJ databases">
        <authorList>
            <person name="Chronopoulou M."/>
        </authorList>
    </citation>
    <scope>NUCLEOTIDE SEQUENCE</scope>
    <source>
        <tissue evidence="1">Whole organism</tissue>
    </source>
</reference>